<dbReference type="RefSeq" id="WP_088960656.1">
    <property type="nucleotide sequence ID" value="NZ_LT607410.1"/>
</dbReference>
<evidence type="ECO:0000256" key="12">
    <source>
        <dbReference type="ARBA" id="ARBA00034430"/>
    </source>
</evidence>
<keyword evidence="4" id="KW-0633">Potassium transport</keyword>
<keyword evidence="7" id="KW-0630">Potassium</keyword>
<feature type="transmembrane region" description="Helical" evidence="13">
    <location>
        <begin position="200"/>
        <end position="219"/>
    </location>
</feature>
<keyword evidence="11" id="KW-0407">Ion channel</keyword>
<evidence type="ECO:0000256" key="11">
    <source>
        <dbReference type="ARBA" id="ARBA00023303"/>
    </source>
</evidence>
<dbReference type="PANTHER" id="PTHR31462">
    <property type="entry name" value="ENDOSOMAL/LYSOSOMAL POTASSIUM CHANNEL TMEM175"/>
    <property type="match status" value="1"/>
</dbReference>
<proteinExistence type="inferred from homology"/>
<comment type="catalytic activity">
    <reaction evidence="12">
        <text>K(+)(in) = K(+)(out)</text>
        <dbReference type="Rhea" id="RHEA:29463"/>
        <dbReference type="ChEBI" id="CHEBI:29103"/>
    </reaction>
</comment>
<feature type="transmembrane region" description="Helical" evidence="13">
    <location>
        <begin position="63"/>
        <end position="81"/>
    </location>
</feature>
<dbReference type="Proteomes" id="UP000198228">
    <property type="component" value="Chromosome I"/>
</dbReference>
<feature type="transmembrane region" description="Helical" evidence="13">
    <location>
        <begin position="176"/>
        <end position="194"/>
    </location>
</feature>
<dbReference type="PANTHER" id="PTHR31462:SF5">
    <property type="entry name" value="ENDOSOMAL_LYSOSOMAL PROTON CHANNEL TMEM175"/>
    <property type="match status" value="1"/>
</dbReference>
<reference evidence="14 15" key="1">
    <citation type="submission" date="2016-06" db="EMBL/GenBank/DDBJ databases">
        <authorList>
            <person name="Kjaerup R.B."/>
            <person name="Dalgaard T.S."/>
            <person name="Juul-Madsen H.R."/>
        </authorList>
    </citation>
    <scope>NUCLEOTIDE SEQUENCE [LARGE SCALE GENOMIC DNA]</scope>
    <source>
        <strain evidence="14 15">DSM 43821</strain>
    </source>
</reference>
<evidence type="ECO:0000256" key="1">
    <source>
        <dbReference type="ARBA" id="ARBA00004141"/>
    </source>
</evidence>
<keyword evidence="6" id="KW-0631">Potassium channel</keyword>
<evidence type="ECO:0000256" key="5">
    <source>
        <dbReference type="ARBA" id="ARBA00022692"/>
    </source>
</evidence>
<dbReference type="GO" id="GO:0015252">
    <property type="term" value="F:proton channel activity"/>
    <property type="evidence" value="ECO:0007669"/>
    <property type="project" value="InterPro"/>
</dbReference>
<comment type="similarity">
    <text evidence="2">Belongs to the TMEM175 family.</text>
</comment>
<dbReference type="GO" id="GO:0005267">
    <property type="term" value="F:potassium channel activity"/>
    <property type="evidence" value="ECO:0007669"/>
    <property type="project" value="UniProtKB-KW"/>
</dbReference>
<protein>
    <submittedName>
        <fullName evidence="14">Uncharacterized membrane protein</fullName>
    </submittedName>
</protein>
<evidence type="ECO:0000256" key="8">
    <source>
        <dbReference type="ARBA" id="ARBA00022989"/>
    </source>
</evidence>
<evidence type="ECO:0000256" key="2">
    <source>
        <dbReference type="ARBA" id="ARBA00006920"/>
    </source>
</evidence>
<evidence type="ECO:0000313" key="15">
    <source>
        <dbReference type="Proteomes" id="UP000198228"/>
    </source>
</evidence>
<keyword evidence="10 13" id="KW-0472">Membrane</keyword>
<keyword evidence="5 13" id="KW-0812">Transmembrane</keyword>
<evidence type="ECO:0000256" key="9">
    <source>
        <dbReference type="ARBA" id="ARBA00023065"/>
    </source>
</evidence>
<dbReference type="GO" id="GO:0016020">
    <property type="term" value="C:membrane"/>
    <property type="evidence" value="ECO:0007669"/>
    <property type="project" value="UniProtKB-SubCell"/>
</dbReference>
<organism evidence="14 15">
    <name type="scientific">Micromonospora purpureochromogenes</name>
    <dbReference type="NCBI Taxonomy" id="47872"/>
    <lineage>
        <taxon>Bacteria</taxon>
        <taxon>Bacillati</taxon>
        <taxon>Actinomycetota</taxon>
        <taxon>Actinomycetes</taxon>
        <taxon>Micromonosporales</taxon>
        <taxon>Micromonosporaceae</taxon>
        <taxon>Micromonospora</taxon>
    </lineage>
</organism>
<evidence type="ECO:0000256" key="3">
    <source>
        <dbReference type="ARBA" id="ARBA00022448"/>
    </source>
</evidence>
<evidence type="ECO:0000256" key="4">
    <source>
        <dbReference type="ARBA" id="ARBA00022538"/>
    </source>
</evidence>
<accession>A0A1C4WDJ8</accession>
<keyword evidence="9" id="KW-0406">Ion transport</keyword>
<evidence type="ECO:0000313" key="14">
    <source>
        <dbReference type="EMBL" id="SCE94260.1"/>
    </source>
</evidence>
<dbReference type="InterPro" id="IPR010617">
    <property type="entry name" value="TMEM175-like"/>
</dbReference>
<evidence type="ECO:0000256" key="10">
    <source>
        <dbReference type="ARBA" id="ARBA00023136"/>
    </source>
</evidence>
<sequence length="229" mass="25168">MGAERARPGPAGAQEEAALRSDTARAVGFSDAVFAIIITVLVLELNPPEVPPGGMGHILLEQWPTYLAYVTSYLWVAVGWLNHKGTYHRIRSTDRGLQWWNLGVLFSTALLPFATVVVSRSVQAGDRADEMVAVVLYAAVGVVLSAAWLGLYHHLSRHEDLLQERVPARFFAVERGRAVLGIGAYAVAALVGWLGAVPVALVIFLLLPLLYALSSNGFYDLRRRLRRRR</sequence>
<gene>
    <name evidence="14" type="ORF">GA0074696_1792</name>
</gene>
<evidence type="ECO:0000256" key="7">
    <source>
        <dbReference type="ARBA" id="ARBA00022958"/>
    </source>
</evidence>
<dbReference type="EMBL" id="LT607410">
    <property type="protein sequence ID" value="SCE94260.1"/>
    <property type="molecule type" value="Genomic_DNA"/>
</dbReference>
<feature type="transmembrane region" description="Helical" evidence="13">
    <location>
        <begin position="26"/>
        <end position="43"/>
    </location>
</feature>
<feature type="transmembrane region" description="Helical" evidence="13">
    <location>
        <begin position="134"/>
        <end position="155"/>
    </location>
</feature>
<evidence type="ECO:0000256" key="6">
    <source>
        <dbReference type="ARBA" id="ARBA00022826"/>
    </source>
</evidence>
<feature type="transmembrane region" description="Helical" evidence="13">
    <location>
        <begin position="102"/>
        <end position="122"/>
    </location>
</feature>
<keyword evidence="8 13" id="KW-1133">Transmembrane helix</keyword>
<keyword evidence="3" id="KW-0813">Transport</keyword>
<name>A0A1C4WDJ8_9ACTN</name>
<dbReference type="Pfam" id="PF06736">
    <property type="entry name" value="TMEM175"/>
    <property type="match status" value="1"/>
</dbReference>
<dbReference type="AlphaFoldDB" id="A0A1C4WDJ8"/>
<comment type="subcellular location">
    <subcellularLocation>
        <location evidence="1">Membrane</location>
        <topology evidence="1">Multi-pass membrane protein</topology>
    </subcellularLocation>
</comment>
<evidence type="ECO:0000256" key="13">
    <source>
        <dbReference type="SAM" id="Phobius"/>
    </source>
</evidence>